<proteinExistence type="predicted"/>
<reference evidence="2 3" key="1">
    <citation type="submission" date="2020-02" db="EMBL/GenBank/DDBJ databases">
        <authorList>
            <person name="Rodrigo-Torres L."/>
            <person name="Arahal R. D."/>
            <person name="Lucena T."/>
        </authorList>
    </citation>
    <scope>NUCLEOTIDE SEQUENCE [LARGE SCALE GENOMIC DNA]</scope>
    <source>
        <strain evidence="2 3">CECT 9734</strain>
    </source>
</reference>
<dbReference type="SUPFAM" id="SSF143422">
    <property type="entry name" value="Transposase IS200-like"/>
    <property type="match status" value="1"/>
</dbReference>
<keyword evidence="3" id="KW-1185">Reference proteome</keyword>
<dbReference type="AlphaFoldDB" id="A0A6S6WP24"/>
<dbReference type="GO" id="GO:0004803">
    <property type="term" value="F:transposase activity"/>
    <property type="evidence" value="ECO:0007669"/>
    <property type="project" value="InterPro"/>
</dbReference>
<gene>
    <name evidence="2" type="ORF">PSI9734_01666</name>
</gene>
<dbReference type="GO" id="GO:0006313">
    <property type="term" value="P:DNA transposition"/>
    <property type="evidence" value="ECO:0007669"/>
    <property type="project" value="InterPro"/>
</dbReference>
<evidence type="ECO:0000313" key="3">
    <source>
        <dbReference type="Proteomes" id="UP000481517"/>
    </source>
</evidence>
<dbReference type="EMBL" id="CADCXY010000003">
    <property type="protein sequence ID" value="CAB0151254.1"/>
    <property type="molecule type" value="Genomic_DNA"/>
</dbReference>
<dbReference type="InterPro" id="IPR002686">
    <property type="entry name" value="Transposase_17"/>
</dbReference>
<dbReference type="Pfam" id="PF01797">
    <property type="entry name" value="Y1_Tnp"/>
    <property type="match status" value="1"/>
</dbReference>
<accession>A0A6S6WP24</accession>
<dbReference type="InterPro" id="IPR036515">
    <property type="entry name" value="Transposase_17_sf"/>
</dbReference>
<feature type="domain" description="Transposase IS200-like" evidence="1">
    <location>
        <begin position="9"/>
        <end position="124"/>
    </location>
</feature>
<dbReference type="SMART" id="SM01321">
    <property type="entry name" value="Y1_Tnp"/>
    <property type="match status" value="1"/>
</dbReference>
<name>A0A6S6WP24_9GAMM</name>
<evidence type="ECO:0000313" key="2">
    <source>
        <dbReference type="EMBL" id="CAB0151254.1"/>
    </source>
</evidence>
<organism evidence="2 3">
    <name type="scientific">Pseudidiomarina piscicola</name>
    <dbReference type="NCBI Taxonomy" id="2614830"/>
    <lineage>
        <taxon>Bacteria</taxon>
        <taxon>Pseudomonadati</taxon>
        <taxon>Pseudomonadota</taxon>
        <taxon>Gammaproteobacteria</taxon>
        <taxon>Alteromonadales</taxon>
        <taxon>Idiomarinaceae</taxon>
        <taxon>Pseudidiomarina</taxon>
    </lineage>
</organism>
<evidence type="ECO:0000259" key="1">
    <source>
        <dbReference type="SMART" id="SM01321"/>
    </source>
</evidence>
<dbReference type="PANTHER" id="PTHR34322">
    <property type="entry name" value="TRANSPOSASE, Y1_TNP DOMAIN-CONTAINING"/>
    <property type="match status" value="1"/>
</dbReference>
<dbReference type="RefSeq" id="WP_173920637.1">
    <property type="nucleotide sequence ID" value="NZ_CADCXY010000003.1"/>
</dbReference>
<dbReference type="GO" id="GO:0003677">
    <property type="term" value="F:DNA binding"/>
    <property type="evidence" value="ECO:0007669"/>
    <property type="project" value="InterPro"/>
</dbReference>
<sequence>MPNLRRNDVPGVALHITQRGNNRQRIFHDDDDFQRFAGLLIQFSEKYGISVHAWAFMPNHVHILATPAERKTTGRMMMCIAGQYTTYYNQKYKRTGTLYEKRYFSSLVDYDEYALIAYRYIELNPVKARLVSHPRQWHWSSYRHNAEGLHSSFIVPHFSFMRMGPTLLDCRRAYRKLVNETDVDSDMYNAFRKQMREAQRLQSVFGSETFRLQMAAKLGYKLATLSHEES</sequence>
<dbReference type="Gene3D" id="3.30.70.1290">
    <property type="entry name" value="Transposase IS200-like"/>
    <property type="match status" value="1"/>
</dbReference>
<dbReference type="PANTHER" id="PTHR34322:SF2">
    <property type="entry name" value="TRANSPOSASE IS200-LIKE DOMAIN-CONTAINING PROTEIN"/>
    <property type="match status" value="1"/>
</dbReference>
<dbReference type="Proteomes" id="UP000481517">
    <property type="component" value="Unassembled WGS sequence"/>
</dbReference>
<protein>
    <recommendedName>
        <fullName evidence="1">Transposase IS200-like domain-containing protein</fullName>
    </recommendedName>
</protein>